<dbReference type="Pfam" id="PF00350">
    <property type="entry name" value="Dynamin_N"/>
    <property type="match status" value="1"/>
</dbReference>
<keyword evidence="1" id="KW-0547">Nucleotide-binding</keyword>
<dbReference type="PRINTS" id="PR00195">
    <property type="entry name" value="DYNAMIN"/>
</dbReference>
<comment type="caution">
    <text evidence="6">The sequence shown here is derived from an EMBL/GenBank/DDBJ whole genome shotgun (WGS) entry which is preliminary data.</text>
</comment>
<evidence type="ECO:0000259" key="5">
    <source>
        <dbReference type="PROSITE" id="PS51718"/>
    </source>
</evidence>
<evidence type="ECO:0000259" key="4">
    <source>
        <dbReference type="PROSITE" id="PS51388"/>
    </source>
</evidence>
<feature type="domain" description="Dynamin-type G" evidence="5">
    <location>
        <begin position="32"/>
        <end position="316"/>
    </location>
</feature>
<evidence type="ECO:0000313" key="6">
    <source>
        <dbReference type="EMBL" id="KAF9870993.1"/>
    </source>
</evidence>
<dbReference type="GeneID" id="62167198"/>
<evidence type="ECO:0000256" key="3">
    <source>
        <dbReference type="SAM" id="MobiDB-lite"/>
    </source>
</evidence>
<dbReference type="GO" id="GO:0048312">
    <property type="term" value="P:intracellular distribution of mitochondria"/>
    <property type="evidence" value="ECO:0007669"/>
    <property type="project" value="TreeGrafter"/>
</dbReference>
<dbReference type="InterPro" id="IPR030381">
    <property type="entry name" value="G_DYNAMIN_dom"/>
</dbReference>
<dbReference type="Gene3D" id="3.40.50.300">
    <property type="entry name" value="P-loop containing nucleotide triphosphate hydrolases"/>
    <property type="match status" value="1"/>
</dbReference>
<feature type="compositionally biased region" description="Polar residues" evidence="3">
    <location>
        <begin position="703"/>
        <end position="715"/>
    </location>
</feature>
<dbReference type="PANTHER" id="PTHR11566:SF21">
    <property type="entry name" value="DYNAMIN RELATED PROTEIN 1, ISOFORM A"/>
    <property type="match status" value="1"/>
</dbReference>
<dbReference type="GO" id="GO:0005739">
    <property type="term" value="C:mitochondrion"/>
    <property type="evidence" value="ECO:0007669"/>
    <property type="project" value="TreeGrafter"/>
</dbReference>
<keyword evidence="7" id="KW-1185">Reference proteome</keyword>
<dbReference type="SUPFAM" id="SSF52540">
    <property type="entry name" value="P-loop containing nucleoside triphosphate hydrolases"/>
    <property type="match status" value="1"/>
</dbReference>
<dbReference type="Pfam" id="PF01031">
    <property type="entry name" value="Dynamin_M"/>
    <property type="match status" value="1"/>
</dbReference>
<dbReference type="CDD" id="cd08771">
    <property type="entry name" value="DLP_1"/>
    <property type="match status" value="1"/>
</dbReference>
<dbReference type="GO" id="GO:0016020">
    <property type="term" value="C:membrane"/>
    <property type="evidence" value="ECO:0007669"/>
    <property type="project" value="TreeGrafter"/>
</dbReference>
<dbReference type="OrthoDB" id="415706at2759"/>
<dbReference type="EMBL" id="JAATWM020000048">
    <property type="protein sequence ID" value="KAF9870993.1"/>
    <property type="molecule type" value="Genomic_DNA"/>
</dbReference>
<reference evidence="6" key="1">
    <citation type="submission" date="2020-03" db="EMBL/GenBank/DDBJ databases">
        <authorList>
            <person name="He L."/>
        </authorList>
    </citation>
    <scope>NUCLEOTIDE SEQUENCE</scope>
    <source>
        <strain evidence="6">CkLH20</strain>
    </source>
</reference>
<evidence type="ECO:0000256" key="2">
    <source>
        <dbReference type="ARBA" id="ARBA00023134"/>
    </source>
</evidence>
<feature type="domain" description="GED" evidence="4">
    <location>
        <begin position="587"/>
        <end position="678"/>
    </location>
</feature>
<organism evidence="6 7">
    <name type="scientific">Colletotrichum karsti</name>
    <dbReference type="NCBI Taxonomy" id="1095194"/>
    <lineage>
        <taxon>Eukaryota</taxon>
        <taxon>Fungi</taxon>
        <taxon>Dikarya</taxon>
        <taxon>Ascomycota</taxon>
        <taxon>Pezizomycotina</taxon>
        <taxon>Sordariomycetes</taxon>
        <taxon>Hypocreomycetidae</taxon>
        <taxon>Glomerellales</taxon>
        <taxon>Glomerellaceae</taxon>
        <taxon>Colletotrichum</taxon>
        <taxon>Colletotrichum boninense species complex</taxon>
    </lineage>
</organism>
<gene>
    <name evidence="6" type="ORF">CkaCkLH20_11410</name>
</gene>
<dbReference type="InterPro" id="IPR045063">
    <property type="entry name" value="Dynamin_N"/>
</dbReference>
<sequence length="864" mass="96286">MDLEGVRELYSIETRALFDAIDRLSSLGISNVADPPQIVVVGAPSSGKSSVLHAISHSKIPFRCGTLTRFATELALRRGPRPCVRASVRPFDPRQKPVELEVTEIDFKQQCVDSVIAAAEDDMGLDESNETFSNDVLRFEIEGPDIYPLTLIDLPPVPPGEFSDDGTEDDSALPGIFNTYLNNENCIVLAIVSANIPLANQSILPMIAEQGFDQERILGVITKLDLLEPGSPDGQQYTQAVRGRQSTHSLRQGFHVLLNPSTDERPRDVDNVRDDFKVEFFEAESWSSLPIHRCGVSALRKKLNPLIHNHVVRGLPDILGPIQEKLSELRLELKMLGPSRSGSLEKREYLVKLASGFKRLVREGIQGHYNDPFFGGLDGADRKLRSQIQRSHGAIRHILATKGSSNEILDDVEDRPSPPNTPWHLVDFIAANPYGLPFPEPLDREDVVYQLEEQAVAGQNVKPLHQESMNLAVQLFRRQAQPWEKIARIHFEKVTAITKSFVEQVVEHLAGTANTCSTTFSILSTCVDPFFEERQKLLEHKLQELLRPYREGFSMVFDEGFEEDLRRRVSERNAASPDDSSEQESAAEWIIDMMQTFYHMSLRTFTDNLINLAVESCLVHELPGMFTPADVTRMSDARVAELAAETEETQSIRSQLEAEIRLLEDGLKECRRHRPRSVPGHSSRPSTSPRTSPEASPRAETVSPATTLTSVNSTPIKEGETRSIPIRVSPDILKFESKADSIAFPQSIFSFEAEREPHGLEAKAEGIPVQSNILFGGSKLFNQVPTQELTSGRADRSPSVNASRDVGPTGAGNHSDEEIFDADGRHINRIGRRTTAIEEATWKFSRHWDVGHVFVKDGEVGSDL</sequence>
<dbReference type="Proteomes" id="UP000781932">
    <property type="component" value="Unassembled WGS sequence"/>
</dbReference>
<feature type="compositionally biased region" description="Low complexity" evidence="3">
    <location>
        <begin position="682"/>
        <end position="699"/>
    </location>
</feature>
<dbReference type="InterPro" id="IPR022812">
    <property type="entry name" value="Dynamin"/>
</dbReference>
<evidence type="ECO:0000313" key="7">
    <source>
        <dbReference type="Proteomes" id="UP000781932"/>
    </source>
</evidence>
<dbReference type="GO" id="GO:0016559">
    <property type="term" value="P:peroxisome fission"/>
    <property type="evidence" value="ECO:0007669"/>
    <property type="project" value="TreeGrafter"/>
</dbReference>
<dbReference type="GO" id="GO:0006897">
    <property type="term" value="P:endocytosis"/>
    <property type="evidence" value="ECO:0007669"/>
    <property type="project" value="TreeGrafter"/>
</dbReference>
<dbReference type="GO" id="GO:0008017">
    <property type="term" value="F:microtubule binding"/>
    <property type="evidence" value="ECO:0007669"/>
    <property type="project" value="TreeGrafter"/>
</dbReference>
<accession>A0A9P6HUJ1</accession>
<dbReference type="GO" id="GO:0005874">
    <property type="term" value="C:microtubule"/>
    <property type="evidence" value="ECO:0007669"/>
    <property type="project" value="TreeGrafter"/>
</dbReference>
<dbReference type="SMART" id="SM00053">
    <property type="entry name" value="DYNc"/>
    <property type="match status" value="1"/>
</dbReference>
<dbReference type="GO" id="GO:0005525">
    <property type="term" value="F:GTP binding"/>
    <property type="evidence" value="ECO:0007669"/>
    <property type="project" value="InterPro"/>
</dbReference>
<name>A0A9P6HUJ1_9PEZI</name>
<dbReference type="InterPro" id="IPR001401">
    <property type="entry name" value="Dynamin_GTPase"/>
</dbReference>
<reference evidence="6" key="2">
    <citation type="submission" date="2020-11" db="EMBL/GenBank/DDBJ databases">
        <title>Whole genome sequencing of Colletotrichum sp.</title>
        <authorList>
            <person name="Li H."/>
        </authorList>
    </citation>
    <scope>NUCLEOTIDE SEQUENCE</scope>
    <source>
        <strain evidence="6">CkLH20</strain>
    </source>
</reference>
<dbReference type="PROSITE" id="PS51388">
    <property type="entry name" value="GED"/>
    <property type="match status" value="1"/>
</dbReference>
<keyword evidence="2" id="KW-0342">GTP-binding</keyword>
<evidence type="ECO:0000256" key="1">
    <source>
        <dbReference type="ARBA" id="ARBA00022741"/>
    </source>
</evidence>
<dbReference type="PROSITE" id="PS51718">
    <property type="entry name" value="G_DYNAMIN_2"/>
    <property type="match status" value="1"/>
</dbReference>
<feature type="region of interest" description="Disordered" evidence="3">
    <location>
        <begin position="788"/>
        <end position="820"/>
    </location>
</feature>
<proteinExistence type="predicted"/>
<dbReference type="GO" id="GO:0000266">
    <property type="term" value="P:mitochondrial fission"/>
    <property type="evidence" value="ECO:0007669"/>
    <property type="project" value="TreeGrafter"/>
</dbReference>
<dbReference type="AlphaFoldDB" id="A0A9P6HUJ1"/>
<dbReference type="GO" id="GO:0003924">
    <property type="term" value="F:GTPase activity"/>
    <property type="evidence" value="ECO:0007669"/>
    <property type="project" value="InterPro"/>
</dbReference>
<dbReference type="PANTHER" id="PTHR11566">
    <property type="entry name" value="DYNAMIN"/>
    <property type="match status" value="1"/>
</dbReference>
<dbReference type="InterPro" id="IPR000375">
    <property type="entry name" value="Dynamin_stalk"/>
</dbReference>
<dbReference type="InterPro" id="IPR020850">
    <property type="entry name" value="GED_dom"/>
</dbReference>
<feature type="region of interest" description="Disordered" evidence="3">
    <location>
        <begin position="670"/>
        <end position="723"/>
    </location>
</feature>
<dbReference type="RefSeq" id="XP_038740454.1">
    <property type="nucleotide sequence ID" value="XM_038894124.1"/>
</dbReference>
<protein>
    <submittedName>
        <fullName evidence="6">Dynamin family protein</fullName>
    </submittedName>
</protein>
<dbReference type="InterPro" id="IPR027417">
    <property type="entry name" value="P-loop_NTPase"/>
</dbReference>